<dbReference type="GO" id="GO:0030026">
    <property type="term" value="P:intracellular manganese ion homeostasis"/>
    <property type="evidence" value="ECO:0007669"/>
    <property type="project" value="TreeGrafter"/>
</dbReference>
<keyword evidence="2 3" id="KW-1133">Transmembrane helix</keyword>
<gene>
    <name evidence="5" type="ORF">RGQ29_026911</name>
</gene>
<reference evidence="5 6" key="1">
    <citation type="journal article" date="2023" name="G3 (Bethesda)">
        <title>A haplotype-resolved chromosome-scale genome for Quercus rubra L. provides insights into the genetics of adaptive traits for red oak species.</title>
        <authorList>
            <person name="Kapoor B."/>
            <person name="Jenkins J."/>
            <person name="Schmutz J."/>
            <person name="Zhebentyayeva T."/>
            <person name="Kuelheim C."/>
            <person name="Coggeshall M."/>
            <person name="Heim C."/>
            <person name="Lasky J.R."/>
            <person name="Leites L."/>
            <person name="Islam-Faridi N."/>
            <person name="Romero-Severson J."/>
            <person name="DeLeo V.L."/>
            <person name="Lucas S.M."/>
            <person name="Lazic D."/>
            <person name="Gailing O."/>
            <person name="Carlson J."/>
            <person name="Staton M."/>
        </authorList>
    </citation>
    <scope>NUCLEOTIDE SEQUENCE [LARGE SCALE GENOMIC DNA]</scope>
    <source>
        <strain evidence="5">Pseudo-F2</strain>
    </source>
</reference>
<organism evidence="5 6">
    <name type="scientific">Quercus rubra</name>
    <name type="common">Northern red oak</name>
    <name type="synonym">Quercus borealis</name>
    <dbReference type="NCBI Taxonomy" id="3512"/>
    <lineage>
        <taxon>Eukaryota</taxon>
        <taxon>Viridiplantae</taxon>
        <taxon>Streptophyta</taxon>
        <taxon>Embryophyta</taxon>
        <taxon>Tracheophyta</taxon>
        <taxon>Spermatophyta</taxon>
        <taxon>Magnoliopsida</taxon>
        <taxon>eudicotyledons</taxon>
        <taxon>Gunneridae</taxon>
        <taxon>Pentapetalae</taxon>
        <taxon>rosids</taxon>
        <taxon>fabids</taxon>
        <taxon>Fagales</taxon>
        <taxon>Fagaceae</taxon>
        <taxon>Quercus</taxon>
    </lineage>
</organism>
<evidence type="ECO:0000259" key="4">
    <source>
        <dbReference type="PROSITE" id="PS51846"/>
    </source>
</evidence>
<dbReference type="InterPro" id="IPR002550">
    <property type="entry name" value="CNNM"/>
</dbReference>
<feature type="transmembrane region" description="Helical" evidence="3">
    <location>
        <begin position="64"/>
        <end position="87"/>
    </location>
</feature>
<evidence type="ECO:0000313" key="6">
    <source>
        <dbReference type="Proteomes" id="UP001324115"/>
    </source>
</evidence>
<keyword evidence="1" id="KW-0677">Repeat</keyword>
<keyword evidence="2 3" id="KW-0812">Transmembrane</keyword>
<evidence type="ECO:0000256" key="1">
    <source>
        <dbReference type="ARBA" id="ARBA00022737"/>
    </source>
</evidence>
<dbReference type="EMBL" id="JAXUIC010000008">
    <property type="protein sequence ID" value="KAK4576149.1"/>
    <property type="molecule type" value="Genomic_DNA"/>
</dbReference>
<protein>
    <recommendedName>
        <fullName evidence="4">CNNM transmembrane domain-containing protein</fullName>
    </recommendedName>
</protein>
<evidence type="ECO:0000256" key="2">
    <source>
        <dbReference type="PROSITE-ProRule" id="PRU01193"/>
    </source>
</evidence>
<sequence length="89" mass="10228">MELKASNIVCDLDLLVSGCARDRRLQAFCIYLDKLFNQYVAIVRSLTSVLALREVILQAICTRYGLTIGAKFIWIVRVLMIIFYPIAWD</sequence>
<feature type="domain" description="CNNM transmembrane" evidence="4">
    <location>
        <begin position="1"/>
        <end position="89"/>
    </location>
</feature>
<keyword evidence="2 3" id="KW-0472">Membrane</keyword>
<evidence type="ECO:0000313" key="5">
    <source>
        <dbReference type="EMBL" id="KAK4576149.1"/>
    </source>
</evidence>
<dbReference type="PANTHER" id="PTHR12064">
    <property type="entry name" value="METAL TRANSPORTER CNNM"/>
    <property type="match status" value="1"/>
</dbReference>
<dbReference type="InterPro" id="IPR045095">
    <property type="entry name" value="ACDP"/>
</dbReference>
<proteinExistence type="predicted"/>
<dbReference type="GO" id="GO:0005737">
    <property type="term" value="C:cytoplasm"/>
    <property type="evidence" value="ECO:0007669"/>
    <property type="project" value="TreeGrafter"/>
</dbReference>
<dbReference type="Proteomes" id="UP001324115">
    <property type="component" value="Unassembled WGS sequence"/>
</dbReference>
<dbReference type="PROSITE" id="PS51846">
    <property type="entry name" value="CNNM"/>
    <property type="match status" value="1"/>
</dbReference>
<dbReference type="AlphaFoldDB" id="A0AAN7EN03"/>
<accession>A0AAN7EN03</accession>
<dbReference type="PANTHER" id="PTHR12064:SF97">
    <property type="entry name" value="METAL TRANSPORTER CNNM-5"/>
    <property type="match status" value="1"/>
</dbReference>
<name>A0AAN7EN03_QUERU</name>
<dbReference type="GO" id="GO:0010960">
    <property type="term" value="P:magnesium ion homeostasis"/>
    <property type="evidence" value="ECO:0007669"/>
    <property type="project" value="InterPro"/>
</dbReference>
<comment type="caution">
    <text evidence="5">The sequence shown here is derived from an EMBL/GenBank/DDBJ whole genome shotgun (WGS) entry which is preliminary data.</text>
</comment>
<dbReference type="GO" id="GO:0016020">
    <property type="term" value="C:membrane"/>
    <property type="evidence" value="ECO:0007669"/>
    <property type="project" value="UniProtKB-UniRule"/>
</dbReference>
<keyword evidence="6" id="KW-1185">Reference proteome</keyword>
<evidence type="ECO:0000256" key="3">
    <source>
        <dbReference type="SAM" id="Phobius"/>
    </source>
</evidence>